<evidence type="ECO:0000256" key="1">
    <source>
        <dbReference type="SAM" id="SignalP"/>
    </source>
</evidence>
<dbReference type="OrthoDB" id="921445at2"/>
<dbReference type="AlphaFoldDB" id="A0A1H6QE72"/>
<dbReference type="STRING" id="402734.SAMN05660918_0254"/>
<proteinExistence type="predicted"/>
<dbReference type="RefSeq" id="WP_091306559.1">
    <property type="nucleotide sequence ID" value="NZ_CBCSJU010000001.1"/>
</dbReference>
<evidence type="ECO:0000313" key="3">
    <source>
        <dbReference type="Proteomes" id="UP000199702"/>
    </source>
</evidence>
<evidence type="ECO:0000313" key="2">
    <source>
        <dbReference type="EMBL" id="SEI38527.1"/>
    </source>
</evidence>
<keyword evidence="3" id="KW-1185">Reference proteome</keyword>
<protein>
    <recommendedName>
        <fullName evidence="4">Outer membrane protein beta-barrel domain-containing protein</fullName>
    </recommendedName>
</protein>
<feature type="chain" id="PRO_5011576342" description="Outer membrane protein beta-barrel domain-containing protein" evidence="1">
    <location>
        <begin position="19"/>
        <end position="409"/>
    </location>
</feature>
<dbReference type="Proteomes" id="UP000199702">
    <property type="component" value="Unassembled WGS sequence"/>
</dbReference>
<gene>
    <name evidence="2" type="ORF">SAMN05660918_0254</name>
</gene>
<accession>A0A1H6QE72</accession>
<reference evidence="3" key="1">
    <citation type="submission" date="2016-10" db="EMBL/GenBank/DDBJ databases">
        <authorList>
            <person name="Varghese N."/>
            <person name="Submissions S."/>
        </authorList>
    </citation>
    <scope>NUCLEOTIDE SEQUENCE [LARGE SCALE GENOMIC DNA]</scope>
    <source>
        <strain evidence="3">DSM 17934</strain>
    </source>
</reference>
<name>A0A1H6QE72_9FLAO</name>
<evidence type="ECO:0008006" key="4">
    <source>
        <dbReference type="Google" id="ProtNLM"/>
    </source>
</evidence>
<feature type="signal peptide" evidence="1">
    <location>
        <begin position="1"/>
        <end position="18"/>
    </location>
</feature>
<organism evidence="2 3">
    <name type="scientific">Flavobacterium terrigena</name>
    <dbReference type="NCBI Taxonomy" id="402734"/>
    <lineage>
        <taxon>Bacteria</taxon>
        <taxon>Pseudomonadati</taxon>
        <taxon>Bacteroidota</taxon>
        <taxon>Flavobacteriia</taxon>
        <taxon>Flavobacteriales</taxon>
        <taxon>Flavobacteriaceae</taxon>
        <taxon>Flavobacterium</taxon>
    </lineage>
</organism>
<dbReference type="EMBL" id="FNYA01000001">
    <property type="protein sequence ID" value="SEI38527.1"/>
    <property type="molecule type" value="Genomic_DNA"/>
</dbReference>
<keyword evidence="1" id="KW-0732">Signal</keyword>
<sequence>MKIKLSYLLFLTAFLSFAQNKFEPGYYIDNSGIKTECLIKNYDWKNNPTSIETKNTSDDKTITKTIEEIQEFGIINKSKFVKATVKVDESSPNLITLTNSPSPKFIEKTVLLKILVEGKSNLYYFESEDYDRFFYTVNNKIEQLVYKQYNNSEGNISTNDAFKQQLFVNFKCNNDQKSIIALKYNNNDLVDYFIKTNNCISGNTETKAISEKRKFETNFKVNFLLNSINSTIIIPNGNISGNYETDKRNAVSFGFEVEVLLPYNNKNWSFIFDPSYIQNKESLKIYKPQFINPDETLFNDIFTLRLPLGLRRYFKMNKISSLFANASFSINANKANIHTYNPFNNTTIVIADEMYLSSNFALGAGYQYKKYSAEIKFNTKTPYYSVLVSDKEHKYSLNQISLKLGYKLF</sequence>